<reference evidence="3" key="1">
    <citation type="journal article" date="2019" name="bioRxiv">
        <title>Genomics, evolutionary history and diagnostics of the Alternaria alternata species group including apple and Asian pear pathotypes.</title>
        <authorList>
            <person name="Armitage A.D."/>
            <person name="Cockerton H.M."/>
            <person name="Sreenivasaprasad S."/>
            <person name="Woodhall J.W."/>
            <person name="Lane C.R."/>
            <person name="Harrison R.J."/>
            <person name="Clarkson J.P."/>
        </authorList>
    </citation>
    <scope>NUCLEOTIDE SEQUENCE [LARGE SCALE GENOMIC DNA]</scope>
    <source>
        <strain evidence="3">RGR 97.0016</strain>
    </source>
</reference>
<name>A0A4Q4S5X5_9PLEO</name>
<organism evidence="2 3">
    <name type="scientific">Alternaria arborescens</name>
    <dbReference type="NCBI Taxonomy" id="156630"/>
    <lineage>
        <taxon>Eukaryota</taxon>
        <taxon>Fungi</taxon>
        <taxon>Dikarya</taxon>
        <taxon>Ascomycota</taxon>
        <taxon>Pezizomycotina</taxon>
        <taxon>Dothideomycetes</taxon>
        <taxon>Pleosporomycetidae</taxon>
        <taxon>Pleosporales</taxon>
        <taxon>Pleosporineae</taxon>
        <taxon>Pleosporaceae</taxon>
        <taxon>Alternaria</taxon>
        <taxon>Alternaria sect. Alternaria</taxon>
    </lineage>
</organism>
<feature type="compositionally biased region" description="Low complexity" evidence="1">
    <location>
        <begin position="228"/>
        <end position="239"/>
    </location>
</feature>
<dbReference type="EMBL" id="PEJP01000018">
    <property type="protein sequence ID" value="RYO65351.1"/>
    <property type="molecule type" value="Genomic_DNA"/>
</dbReference>
<comment type="caution">
    <text evidence="2">The sequence shown here is derived from an EMBL/GenBank/DDBJ whole genome shotgun (WGS) entry which is preliminary data.</text>
</comment>
<dbReference type="AlphaFoldDB" id="A0A4Q4S5X5"/>
<gene>
    <name evidence="2" type="ORF">AA0113_g5335</name>
</gene>
<dbReference type="Proteomes" id="UP000293823">
    <property type="component" value="Unassembled WGS sequence"/>
</dbReference>
<protein>
    <submittedName>
        <fullName evidence="2">Uncharacterized protein</fullName>
    </submittedName>
</protein>
<feature type="region of interest" description="Disordered" evidence="1">
    <location>
        <begin position="218"/>
        <end position="240"/>
    </location>
</feature>
<sequence length="459" mass="50173">MSTTYSIDRPNTCQHVEIRTGCLACCAEDTQADLREANSQKSKCLETIKGYKAYLHQTSELPTDQKRRFDERLAKETELSAAWDERSRLLEDVSRGFAEAVKALCVSSDHANGTAELAQVFEADALERAFSMELIWQASARHEHEAALVKFVPEDPACNVSFTGLDRSNIQASPDWIVNDGVGFSVFLKSTKAERQPSQGLGPQPGPATMSYGRAISEFGLPEPPEAGPSSESSAVSSEQLPAVSEDAIIATQLTKCHLGTQKAITEGELRLARGDSPPTTSRYKEGSQWAVFGAGKFMSFAGVIVRHYAKLVAQRVAEEKRQKQEQKGQTQEGNSAADTADASTDAAATAPAPASTAFAVDKETGLPAVEGHDYNGLTNWLCRCLISHKDFLRVTQRWEKERNTRNERVAAKILEWTPPMDFEDGRLGQPDPRDFYNGTPLGEVDQAKLGIKTKVTTG</sequence>
<keyword evidence="3" id="KW-1185">Reference proteome</keyword>
<evidence type="ECO:0000256" key="1">
    <source>
        <dbReference type="SAM" id="MobiDB-lite"/>
    </source>
</evidence>
<evidence type="ECO:0000313" key="2">
    <source>
        <dbReference type="EMBL" id="RYO65351.1"/>
    </source>
</evidence>
<evidence type="ECO:0000313" key="3">
    <source>
        <dbReference type="Proteomes" id="UP000293823"/>
    </source>
</evidence>
<accession>A0A4Q4S5X5</accession>
<dbReference type="OrthoDB" id="3741657at2759"/>
<feature type="compositionally biased region" description="Low complexity" evidence="1">
    <location>
        <begin position="328"/>
        <end position="354"/>
    </location>
</feature>
<feature type="region of interest" description="Disordered" evidence="1">
    <location>
        <begin position="323"/>
        <end position="354"/>
    </location>
</feature>
<proteinExistence type="predicted"/>